<dbReference type="Pfam" id="PF25137">
    <property type="entry name" value="ADH_Fe_C"/>
    <property type="match status" value="1"/>
</dbReference>
<dbReference type="Gene3D" id="1.20.1090.10">
    <property type="entry name" value="Dehydroquinate synthase-like - alpha domain"/>
    <property type="match status" value="1"/>
</dbReference>
<name>A0A7W7YQ69_9BACT</name>
<dbReference type="PANTHER" id="PTHR11496:SF102">
    <property type="entry name" value="ALCOHOL DEHYDROGENASE 4"/>
    <property type="match status" value="1"/>
</dbReference>
<evidence type="ECO:0000256" key="4">
    <source>
        <dbReference type="ARBA" id="ARBA00023027"/>
    </source>
</evidence>
<comment type="similarity">
    <text evidence="2">Belongs to the iron-containing alcohol dehydrogenase family.</text>
</comment>
<comment type="caution">
    <text evidence="7">The sequence shown here is derived from an EMBL/GenBank/DDBJ whole genome shotgun (WGS) entry which is preliminary data.</text>
</comment>
<proteinExistence type="inferred from homology"/>
<dbReference type="InterPro" id="IPR018211">
    <property type="entry name" value="ADH_Fe_CS"/>
</dbReference>
<dbReference type="FunFam" id="3.40.50.1970:FF:000003">
    <property type="entry name" value="Alcohol dehydrogenase, iron-containing"/>
    <property type="match status" value="1"/>
</dbReference>
<evidence type="ECO:0000313" key="7">
    <source>
        <dbReference type="EMBL" id="MBB5040314.1"/>
    </source>
</evidence>
<evidence type="ECO:0000256" key="1">
    <source>
        <dbReference type="ARBA" id="ARBA00001962"/>
    </source>
</evidence>
<reference evidence="7 8" key="1">
    <citation type="submission" date="2020-08" db="EMBL/GenBank/DDBJ databases">
        <title>Genomic Encyclopedia of Type Strains, Phase IV (KMG-IV): sequencing the most valuable type-strain genomes for metagenomic binning, comparative biology and taxonomic classification.</title>
        <authorList>
            <person name="Goeker M."/>
        </authorList>
    </citation>
    <scope>NUCLEOTIDE SEQUENCE [LARGE SCALE GENOMIC DNA]</scope>
    <source>
        <strain evidence="7 8">DSM 12251</strain>
    </source>
</reference>
<dbReference type="InterPro" id="IPR001670">
    <property type="entry name" value="ADH_Fe/GldA"/>
</dbReference>
<dbReference type="GO" id="GO:0046872">
    <property type="term" value="F:metal ion binding"/>
    <property type="evidence" value="ECO:0007669"/>
    <property type="project" value="InterPro"/>
</dbReference>
<keyword evidence="8" id="KW-1185">Reference proteome</keyword>
<keyword evidence="4" id="KW-0520">NAD</keyword>
<sequence length="383" mass="39712">MTFEFATATRILFGRGTAAQLPAQTLAFGKKVLVVTGRDPQRHLPLLRQLEAAGLLVTVFPIATEPTVDDARRGAASALSCGAEVIIGLGGGSAVDAGKAIAALARQPHDLLHYLELVGKGLPLEAKPLPFIAVPTTAGTGAEVTRNAVLVSAEHGVKASLRHVSMLPTLALVDPELARDCPPDVTAASGMDALTQCLEAYVSCKAQPLTDALCVDGIRRAVRSLEKAVTAGHNLEAREDLALAAVYSGMALANAGLGAVHGFAAPIGGSFKAAHGAVCAALLPPVWAANWAVIQNGAHPAARTRFETVARLLLNDEAATPDQATDFLQDLSQRLGIPTLGSHGITENHLEEIATQAAKASSMKGNPVPLTHDELLEILRAAL</sequence>
<dbReference type="SUPFAM" id="SSF56796">
    <property type="entry name" value="Dehydroquinate synthase-like"/>
    <property type="match status" value="1"/>
</dbReference>
<evidence type="ECO:0000256" key="2">
    <source>
        <dbReference type="ARBA" id="ARBA00007358"/>
    </source>
</evidence>
<evidence type="ECO:0000259" key="5">
    <source>
        <dbReference type="Pfam" id="PF00465"/>
    </source>
</evidence>
<dbReference type="Pfam" id="PF00465">
    <property type="entry name" value="Fe-ADH"/>
    <property type="match status" value="1"/>
</dbReference>
<comment type="cofactor">
    <cofactor evidence="1">
        <name>Fe cation</name>
        <dbReference type="ChEBI" id="CHEBI:24875"/>
    </cofactor>
</comment>
<dbReference type="GO" id="GO:0004022">
    <property type="term" value="F:alcohol dehydrogenase (NAD+) activity"/>
    <property type="evidence" value="ECO:0007669"/>
    <property type="project" value="TreeGrafter"/>
</dbReference>
<evidence type="ECO:0000256" key="3">
    <source>
        <dbReference type="ARBA" id="ARBA00023002"/>
    </source>
</evidence>
<keyword evidence="3" id="KW-0560">Oxidoreductase</keyword>
<evidence type="ECO:0000259" key="6">
    <source>
        <dbReference type="Pfam" id="PF25137"/>
    </source>
</evidence>
<dbReference type="InterPro" id="IPR056798">
    <property type="entry name" value="ADH_Fe_C"/>
</dbReference>
<accession>A0A7W7YQ69</accession>
<dbReference type="PANTHER" id="PTHR11496">
    <property type="entry name" value="ALCOHOL DEHYDROGENASE"/>
    <property type="match status" value="1"/>
</dbReference>
<dbReference type="RefSeq" id="WP_184212854.1">
    <property type="nucleotide sequence ID" value="NZ_JACHIF010000012.1"/>
</dbReference>
<evidence type="ECO:0000313" key="8">
    <source>
        <dbReference type="Proteomes" id="UP000534294"/>
    </source>
</evidence>
<dbReference type="AlphaFoldDB" id="A0A7W7YQ69"/>
<dbReference type="InterPro" id="IPR039697">
    <property type="entry name" value="Alcohol_dehydrogenase_Fe"/>
</dbReference>
<feature type="domain" description="Fe-containing alcohol dehydrogenase-like C-terminal" evidence="6">
    <location>
        <begin position="186"/>
        <end position="383"/>
    </location>
</feature>
<dbReference type="CDD" id="cd08183">
    <property type="entry name" value="Fe-ADH-like"/>
    <property type="match status" value="1"/>
</dbReference>
<dbReference type="Gene3D" id="3.40.50.1970">
    <property type="match status" value="1"/>
</dbReference>
<gene>
    <name evidence="7" type="ORF">HNQ64_004595</name>
</gene>
<feature type="domain" description="Alcohol dehydrogenase iron-type/glycerol dehydrogenase GldA" evidence="5">
    <location>
        <begin position="9"/>
        <end position="175"/>
    </location>
</feature>
<protein>
    <submittedName>
        <fullName evidence="7">Alcohol dehydrogenase class IV</fullName>
    </submittedName>
</protein>
<dbReference type="EMBL" id="JACHIF010000012">
    <property type="protein sequence ID" value="MBB5040314.1"/>
    <property type="molecule type" value="Genomic_DNA"/>
</dbReference>
<organism evidence="7 8">
    <name type="scientific">Prosthecobacter dejongeii</name>
    <dbReference type="NCBI Taxonomy" id="48465"/>
    <lineage>
        <taxon>Bacteria</taxon>
        <taxon>Pseudomonadati</taxon>
        <taxon>Verrucomicrobiota</taxon>
        <taxon>Verrucomicrobiia</taxon>
        <taxon>Verrucomicrobiales</taxon>
        <taxon>Verrucomicrobiaceae</taxon>
        <taxon>Prosthecobacter</taxon>
    </lineage>
</organism>
<dbReference type="Proteomes" id="UP000534294">
    <property type="component" value="Unassembled WGS sequence"/>
</dbReference>
<dbReference type="PROSITE" id="PS00913">
    <property type="entry name" value="ADH_IRON_1"/>
    <property type="match status" value="1"/>
</dbReference>